<feature type="repeat" description="ANK" evidence="1">
    <location>
        <begin position="407"/>
        <end position="439"/>
    </location>
</feature>
<dbReference type="InterPro" id="IPR002110">
    <property type="entry name" value="Ankyrin_rpt"/>
</dbReference>
<reference evidence="3" key="2">
    <citation type="journal article" date="2007" name="Science">
        <title>Draft genome sequence of the sexually transmitted pathogen Trichomonas vaginalis.</title>
        <authorList>
            <person name="Carlton J.M."/>
            <person name="Hirt R.P."/>
            <person name="Silva J.C."/>
            <person name="Delcher A.L."/>
            <person name="Schatz M."/>
            <person name="Zhao Q."/>
            <person name="Wortman J.R."/>
            <person name="Bidwell S.L."/>
            <person name="Alsmark U.C.M."/>
            <person name="Besteiro S."/>
            <person name="Sicheritz-Ponten T."/>
            <person name="Noel C.J."/>
            <person name="Dacks J.B."/>
            <person name="Foster P.G."/>
            <person name="Simillion C."/>
            <person name="Van de Peer Y."/>
            <person name="Miranda-Saavedra D."/>
            <person name="Barton G.J."/>
            <person name="Westrop G.D."/>
            <person name="Mueller S."/>
            <person name="Dessi D."/>
            <person name="Fiori P.L."/>
            <person name="Ren Q."/>
            <person name="Paulsen I."/>
            <person name="Zhang H."/>
            <person name="Bastida-Corcuera F.D."/>
            <person name="Simoes-Barbosa A."/>
            <person name="Brown M.T."/>
            <person name="Hayes R.D."/>
            <person name="Mukherjee M."/>
            <person name="Okumura C.Y."/>
            <person name="Schneider R."/>
            <person name="Smith A.J."/>
            <person name="Vanacova S."/>
            <person name="Villalvazo M."/>
            <person name="Haas B.J."/>
            <person name="Pertea M."/>
            <person name="Feldblyum T.V."/>
            <person name="Utterback T.R."/>
            <person name="Shu C.L."/>
            <person name="Osoegawa K."/>
            <person name="de Jong P.J."/>
            <person name="Hrdy I."/>
            <person name="Horvathova L."/>
            <person name="Zubacova Z."/>
            <person name="Dolezal P."/>
            <person name="Malik S.B."/>
            <person name="Logsdon J.M. Jr."/>
            <person name="Henze K."/>
            <person name="Gupta A."/>
            <person name="Wang C.C."/>
            <person name="Dunne R.L."/>
            <person name="Upcroft J.A."/>
            <person name="Upcroft P."/>
            <person name="White O."/>
            <person name="Salzberg S.L."/>
            <person name="Tang P."/>
            <person name="Chiu C.-H."/>
            <person name="Lee Y.-S."/>
            <person name="Embley T.M."/>
            <person name="Coombs G.H."/>
            <person name="Mottram J.C."/>
            <person name="Tachezy J."/>
            <person name="Fraser-Liggett C.M."/>
            <person name="Johnson P.J."/>
        </authorList>
    </citation>
    <scope>NUCLEOTIDE SEQUENCE [LARGE SCALE GENOMIC DNA]</scope>
    <source>
        <strain evidence="3">G3</strain>
    </source>
</reference>
<protein>
    <recommendedName>
        <fullName evidence="2">DUF3447 domain-containing protein</fullName>
    </recommendedName>
</protein>
<proteinExistence type="predicted"/>
<dbReference type="Proteomes" id="UP000001542">
    <property type="component" value="Unassembled WGS sequence"/>
</dbReference>
<dbReference type="InterPro" id="IPR020683">
    <property type="entry name" value="DUF3447"/>
</dbReference>
<keyword evidence="4" id="KW-1185">Reference proteome</keyword>
<dbReference type="RefSeq" id="XP_001582195.1">
    <property type="nucleotide sequence ID" value="XM_001582145.1"/>
</dbReference>
<sequence>MKKCNYNELMELTKDYQNVFDSLYKLKTFDNAEIDKIYDDIKKNLIETKILNPEQIASKISNIAQYNNRYFKSYWTIFKKLFEEYRIKKAPDITSVFDYFVFKEYGIVLDQKNQYFFQFYDPIAISIDVHEKNSIFMAIMNDDMKSFIGFTEKEGFDEKILFNTHFYPNELQSLLEFCCYYGAVNCFKFLITKFDSKITFSCLRFSFLSGNADIMNECLKQIEPDRECMKYAIISHNIDFVTFLMNEYHIKIYLYECYSYNNLQAFFVYLDQTNDIDLCLVYSPFFNIPSLCEYLISHEADINASNEFGQTALCSAAWIDSKEIVEILINHGANIESRNEFERTALHVAANRNCYDAADVLISSGADINAKDKKYNTPLNLATISGYKETSTLLIFYGANVNAKDNDKKTPLHWAAYNNLADIAELLISHGASINAKDRDGLTPLHLASHYKCKETAKILLSHGANVHALDGKKRKPIYFAYNNNDKEMIHLLSSHEA</sequence>
<feature type="repeat" description="ANK" evidence="1">
    <location>
        <begin position="308"/>
        <end position="340"/>
    </location>
</feature>
<dbReference type="Pfam" id="PF13857">
    <property type="entry name" value="Ank_5"/>
    <property type="match status" value="1"/>
</dbReference>
<dbReference type="SMART" id="SM00248">
    <property type="entry name" value="ANK"/>
    <property type="match status" value="7"/>
</dbReference>
<dbReference type="Pfam" id="PF11929">
    <property type="entry name" value="DUF3447"/>
    <property type="match status" value="1"/>
</dbReference>
<dbReference type="Gene3D" id="1.25.40.20">
    <property type="entry name" value="Ankyrin repeat-containing domain"/>
    <property type="match status" value="1"/>
</dbReference>
<dbReference type="KEGG" id="tva:5466757"/>
<dbReference type="SUPFAM" id="SSF140860">
    <property type="entry name" value="Pseudo ankyrin repeat-like"/>
    <property type="match status" value="1"/>
</dbReference>
<evidence type="ECO:0000313" key="4">
    <source>
        <dbReference type="Proteomes" id="UP000001542"/>
    </source>
</evidence>
<feature type="repeat" description="ANK" evidence="1">
    <location>
        <begin position="440"/>
        <end position="472"/>
    </location>
</feature>
<evidence type="ECO:0000313" key="3">
    <source>
        <dbReference type="EMBL" id="EAY21209.1"/>
    </source>
</evidence>
<dbReference type="AlphaFoldDB" id="A2DET2"/>
<accession>A2DET2</accession>
<dbReference type="Pfam" id="PF12796">
    <property type="entry name" value="Ank_2"/>
    <property type="match status" value="1"/>
</dbReference>
<dbReference type="InterPro" id="IPR036770">
    <property type="entry name" value="Ankyrin_rpt-contain_sf"/>
</dbReference>
<dbReference type="SMR" id="A2DET2"/>
<dbReference type="PROSITE" id="PS50088">
    <property type="entry name" value="ANK_REPEAT"/>
    <property type="match status" value="5"/>
</dbReference>
<organism evidence="3 4">
    <name type="scientific">Trichomonas vaginalis (strain ATCC PRA-98 / G3)</name>
    <dbReference type="NCBI Taxonomy" id="412133"/>
    <lineage>
        <taxon>Eukaryota</taxon>
        <taxon>Metamonada</taxon>
        <taxon>Parabasalia</taxon>
        <taxon>Trichomonadida</taxon>
        <taxon>Trichomonadidae</taxon>
        <taxon>Trichomonas</taxon>
    </lineage>
</organism>
<reference evidence="3" key="1">
    <citation type="submission" date="2006-10" db="EMBL/GenBank/DDBJ databases">
        <authorList>
            <person name="Amadeo P."/>
            <person name="Zhao Q."/>
            <person name="Wortman J."/>
            <person name="Fraser-Liggett C."/>
            <person name="Carlton J."/>
        </authorList>
    </citation>
    <scope>NUCLEOTIDE SEQUENCE</scope>
    <source>
        <strain evidence="3">G3</strain>
    </source>
</reference>
<dbReference type="VEuPathDB" id="TrichDB:TVAG_283780"/>
<dbReference type="VEuPathDB" id="TrichDB:TVAGG3_0576770"/>
<dbReference type="PRINTS" id="PR01415">
    <property type="entry name" value="ANKYRIN"/>
</dbReference>
<name>A2DET2_TRIV3</name>
<feature type="repeat" description="ANK" evidence="1">
    <location>
        <begin position="341"/>
        <end position="373"/>
    </location>
</feature>
<dbReference type="STRING" id="5722.A2DET2"/>
<dbReference type="PANTHER" id="PTHR24182">
    <property type="entry name" value="ANKYRIN REPEAT AND SOCS BOX CONTAINING 4"/>
    <property type="match status" value="1"/>
</dbReference>
<dbReference type="PANTHER" id="PTHR24182:SF13">
    <property type="entry name" value="LD18443P"/>
    <property type="match status" value="1"/>
</dbReference>
<dbReference type="PROSITE" id="PS50297">
    <property type="entry name" value="ANK_REP_REGION"/>
    <property type="match status" value="5"/>
</dbReference>
<gene>
    <name evidence="3" type="ORF">TVAG_283780</name>
</gene>
<dbReference type="EMBL" id="DS113192">
    <property type="protein sequence ID" value="EAY21209.1"/>
    <property type="molecule type" value="Genomic_DNA"/>
</dbReference>
<keyword evidence="1" id="KW-0040">ANK repeat</keyword>
<dbReference type="eggNOG" id="KOG4177">
    <property type="taxonomic scope" value="Eukaryota"/>
</dbReference>
<feature type="repeat" description="ANK" evidence="1">
    <location>
        <begin position="374"/>
        <end position="406"/>
    </location>
</feature>
<evidence type="ECO:0000256" key="1">
    <source>
        <dbReference type="PROSITE-ProRule" id="PRU00023"/>
    </source>
</evidence>
<dbReference type="SUPFAM" id="SSF48403">
    <property type="entry name" value="Ankyrin repeat"/>
    <property type="match status" value="1"/>
</dbReference>
<feature type="domain" description="DUF3447" evidence="2">
    <location>
        <begin position="194"/>
        <end position="269"/>
    </location>
</feature>
<dbReference type="InParanoid" id="A2DET2"/>
<evidence type="ECO:0000259" key="2">
    <source>
        <dbReference type="Pfam" id="PF11929"/>
    </source>
</evidence>